<dbReference type="AlphaFoldDB" id="A0AAD7LCT2"/>
<comment type="caution">
    <text evidence="1">The sequence shown here is derived from an EMBL/GenBank/DDBJ whole genome shotgun (WGS) entry which is preliminary data.</text>
</comment>
<dbReference type="KEGG" id="qsa:O6P43_021959"/>
<gene>
    <name evidence="1" type="ORF">O6P43_021959</name>
</gene>
<keyword evidence="2" id="KW-1185">Reference proteome</keyword>
<protein>
    <submittedName>
        <fullName evidence="1">GPI ethanolamine phosphate transferase 3</fullName>
    </submittedName>
</protein>
<dbReference type="Proteomes" id="UP001163823">
    <property type="component" value="Chromosome 9"/>
</dbReference>
<reference evidence="1" key="1">
    <citation type="journal article" date="2023" name="Science">
        <title>Elucidation of the pathway for biosynthesis of saponin adjuvants from the soapbark tree.</title>
        <authorList>
            <person name="Reed J."/>
            <person name="Orme A."/>
            <person name="El-Demerdash A."/>
            <person name="Owen C."/>
            <person name="Martin L.B.B."/>
            <person name="Misra R.C."/>
            <person name="Kikuchi S."/>
            <person name="Rejzek M."/>
            <person name="Martin A.C."/>
            <person name="Harkess A."/>
            <person name="Leebens-Mack J."/>
            <person name="Louveau T."/>
            <person name="Stephenson M.J."/>
            <person name="Osbourn A."/>
        </authorList>
    </citation>
    <scope>NUCLEOTIDE SEQUENCE</scope>
    <source>
        <strain evidence="1">S10</strain>
    </source>
</reference>
<evidence type="ECO:0000313" key="2">
    <source>
        <dbReference type="Proteomes" id="UP001163823"/>
    </source>
</evidence>
<sequence length="92" mass="10244">MNELQVLNKLSSTNGSFARIFKAIADPPTTSLQCLKGCILNLQLVALECWKERIKQKDIARVEAVLELLRKQAQLTGKQGLPGPAIVHRKCF</sequence>
<keyword evidence="1" id="KW-0808">Transferase</keyword>
<dbReference type="EMBL" id="JARAOO010000009">
    <property type="protein sequence ID" value="KAJ7955352.1"/>
    <property type="molecule type" value="Genomic_DNA"/>
</dbReference>
<dbReference type="GO" id="GO:0016740">
    <property type="term" value="F:transferase activity"/>
    <property type="evidence" value="ECO:0007669"/>
    <property type="project" value="UniProtKB-KW"/>
</dbReference>
<name>A0AAD7LCT2_QUISA</name>
<accession>A0AAD7LCT2</accession>
<proteinExistence type="predicted"/>
<evidence type="ECO:0000313" key="1">
    <source>
        <dbReference type="EMBL" id="KAJ7955352.1"/>
    </source>
</evidence>
<organism evidence="1 2">
    <name type="scientific">Quillaja saponaria</name>
    <name type="common">Soap bark tree</name>
    <dbReference type="NCBI Taxonomy" id="32244"/>
    <lineage>
        <taxon>Eukaryota</taxon>
        <taxon>Viridiplantae</taxon>
        <taxon>Streptophyta</taxon>
        <taxon>Embryophyta</taxon>
        <taxon>Tracheophyta</taxon>
        <taxon>Spermatophyta</taxon>
        <taxon>Magnoliopsida</taxon>
        <taxon>eudicotyledons</taxon>
        <taxon>Gunneridae</taxon>
        <taxon>Pentapetalae</taxon>
        <taxon>rosids</taxon>
        <taxon>fabids</taxon>
        <taxon>Fabales</taxon>
        <taxon>Quillajaceae</taxon>
        <taxon>Quillaja</taxon>
    </lineage>
</organism>